<dbReference type="InterPro" id="IPR000792">
    <property type="entry name" value="Tscrpt_reg_LuxR_C"/>
</dbReference>
<dbReference type="EMBL" id="BAAAHP010000209">
    <property type="protein sequence ID" value="GAA0899572.1"/>
    <property type="molecule type" value="Genomic_DNA"/>
</dbReference>
<comment type="caution">
    <text evidence="5">The sequence shown here is derived from an EMBL/GenBank/DDBJ whole genome shotgun (WGS) entry which is preliminary data.</text>
</comment>
<gene>
    <name evidence="5" type="ORF">GCM10009559_64330</name>
</gene>
<accession>A0ABN1NA97</accession>
<dbReference type="Pfam" id="PF00196">
    <property type="entry name" value="GerE"/>
    <property type="match status" value="1"/>
</dbReference>
<keyword evidence="1" id="KW-0805">Transcription regulation</keyword>
<name>A0ABN1NA97_9PSEU</name>
<organism evidence="5 6">
    <name type="scientific">Pseudonocardia zijingensis</name>
    <dbReference type="NCBI Taxonomy" id="153376"/>
    <lineage>
        <taxon>Bacteria</taxon>
        <taxon>Bacillati</taxon>
        <taxon>Actinomycetota</taxon>
        <taxon>Actinomycetes</taxon>
        <taxon>Pseudonocardiales</taxon>
        <taxon>Pseudonocardiaceae</taxon>
        <taxon>Pseudonocardia</taxon>
    </lineage>
</organism>
<dbReference type="SMART" id="SM00421">
    <property type="entry name" value="HTH_LUXR"/>
    <property type="match status" value="1"/>
</dbReference>
<dbReference type="InterPro" id="IPR016032">
    <property type="entry name" value="Sig_transdc_resp-reg_C-effctor"/>
</dbReference>
<evidence type="ECO:0000256" key="3">
    <source>
        <dbReference type="ARBA" id="ARBA00023163"/>
    </source>
</evidence>
<evidence type="ECO:0000313" key="6">
    <source>
        <dbReference type="Proteomes" id="UP001499967"/>
    </source>
</evidence>
<evidence type="ECO:0000313" key="5">
    <source>
        <dbReference type="EMBL" id="GAA0899572.1"/>
    </source>
</evidence>
<keyword evidence="2" id="KW-0238">DNA-binding</keyword>
<dbReference type="InterPro" id="IPR036388">
    <property type="entry name" value="WH-like_DNA-bd_sf"/>
</dbReference>
<dbReference type="Proteomes" id="UP001499967">
    <property type="component" value="Unassembled WGS sequence"/>
</dbReference>
<dbReference type="PANTHER" id="PTHR44688:SF16">
    <property type="entry name" value="DNA-BINDING TRANSCRIPTIONAL ACTIVATOR DEVR_DOSR"/>
    <property type="match status" value="1"/>
</dbReference>
<dbReference type="SUPFAM" id="SSF46894">
    <property type="entry name" value="C-terminal effector domain of the bipartite response regulators"/>
    <property type="match status" value="1"/>
</dbReference>
<proteinExistence type="predicted"/>
<evidence type="ECO:0000256" key="1">
    <source>
        <dbReference type="ARBA" id="ARBA00023015"/>
    </source>
</evidence>
<dbReference type="Gene3D" id="1.10.10.10">
    <property type="entry name" value="Winged helix-like DNA-binding domain superfamily/Winged helix DNA-binding domain"/>
    <property type="match status" value="1"/>
</dbReference>
<evidence type="ECO:0000256" key="2">
    <source>
        <dbReference type="ARBA" id="ARBA00023125"/>
    </source>
</evidence>
<reference evidence="5 6" key="1">
    <citation type="journal article" date="2019" name="Int. J. Syst. Evol. Microbiol.">
        <title>The Global Catalogue of Microorganisms (GCM) 10K type strain sequencing project: providing services to taxonomists for standard genome sequencing and annotation.</title>
        <authorList>
            <consortium name="The Broad Institute Genomics Platform"/>
            <consortium name="The Broad Institute Genome Sequencing Center for Infectious Disease"/>
            <person name="Wu L."/>
            <person name="Ma J."/>
        </authorList>
    </citation>
    <scope>NUCLEOTIDE SEQUENCE [LARGE SCALE GENOMIC DNA]</scope>
    <source>
        <strain evidence="5 6">JCM 11117</strain>
    </source>
</reference>
<dbReference type="PANTHER" id="PTHR44688">
    <property type="entry name" value="DNA-BINDING TRANSCRIPTIONAL ACTIVATOR DEVR_DOSR"/>
    <property type="match status" value="1"/>
</dbReference>
<dbReference type="PROSITE" id="PS50043">
    <property type="entry name" value="HTH_LUXR_2"/>
    <property type="match status" value="1"/>
</dbReference>
<sequence>MVDPVIRRHAVRLLSECRESVFLLMHDEHPDPDSELTRRALSELTSLCEVDLRCVITSKLAAVAPQEWITGLLGLGASIRCLPTVPMNIIVFDRRTAMLAPPRSSGSVRREVSIVDGPDLMVALGAFCEFIWEKAAPAGLGTSHDAKLTTQELGVLRLLAEGHTDQVVARRIGVSVRTAGRLTATLMSRLDARSRFQAGARAAQMGLLPLPAVPVRQCSDSRLRTSRPA</sequence>
<feature type="domain" description="HTH luxR-type" evidence="4">
    <location>
        <begin position="141"/>
        <end position="206"/>
    </location>
</feature>
<keyword evidence="3" id="KW-0804">Transcription</keyword>
<keyword evidence="6" id="KW-1185">Reference proteome</keyword>
<evidence type="ECO:0000259" key="4">
    <source>
        <dbReference type="PROSITE" id="PS50043"/>
    </source>
</evidence>
<dbReference type="RefSeq" id="WP_343945470.1">
    <property type="nucleotide sequence ID" value="NZ_BAAAHP010000209.1"/>
</dbReference>
<protein>
    <recommendedName>
        <fullName evidence="4">HTH luxR-type domain-containing protein</fullName>
    </recommendedName>
</protein>